<keyword evidence="3" id="KW-0812">Transmembrane</keyword>
<reference evidence="8" key="2">
    <citation type="submission" date="2021-09" db="EMBL/GenBank/DDBJ databases">
        <authorList>
            <person name="Jia N."/>
            <person name="Wang J."/>
            <person name="Shi W."/>
            <person name="Du L."/>
            <person name="Sun Y."/>
            <person name="Zhan W."/>
            <person name="Jiang J."/>
            <person name="Wang Q."/>
            <person name="Zhang B."/>
            <person name="Ji P."/>
            <person name="Sakyi L.B."/>
            <person name="Cui X."/>
            <person name="Yuan T."/>
            <person name="Jiang B."/>
            <person name="Yang W."/>
            <person name="Lam T.T.-Y."/>
            <person name="Chang Q."/>
            <person name="Ding S."/>
            <person name="Wang X."/>
            <person name="Zhu J."/>
            <person name="Ruan X."/>
            <person name="Zhao L."/>
            <person name="Wei J."/>
            <person name="Que T."/>
            <person name="Du C."/>
            <person name="Cheng J."/>
            <person name="Dai P."/>
            <person name="Han X."/>
            <person name="Huang E."/>
            <person name="Gao Y."/>
            <person name="Liu J."/>
            <person name="Shao H."/>
            <person name="Ye R."/>
            <person name="Li L."/>
            <person name="Wei W."/>
            <person name="Wang X."/>
            <person name="Wang C."/>
            <person name="Huo Q."/>
            <person name="Li W."/>
            <person name="Guo W."/>
            <person name="Chen H."/>
            <person name="Chen S."/>
            <person name="Zhou L."/>
            <person name="Zhou L."/>
            <person name="Ni X."/>
            <person name="Tian J."/>
            <person name="Zhou Y."/>
            <person name="Sheng Y."/>
            <person name="Liu T."/>
            <person name="Pan Y."/>
            <person name="Xia L."/>
            <person name="Li J."/>
            <person name="Zhao F."/>
            <person name="Cao W."/>
        </authorList>
    </citation>
    <scope>NUCLEOTIDE SEQUENCE</scope>
    <source>
        <strain evidence="8">Rsan-2018</strain>
        <tissue evidence="8">Larvae</tissue>
    </source>
</reference>
<sequence>MPREDIPNIIRATQLGDVCVSWLFVRPESEIISHAVTYWKPALACQALGLLAPNDTVVRKTLWPVTQHTLLNPDWGGLLQRAKPDALVTKRLSGEQLTVACAKYFPYRHKEGSCDHPSAVRIFQTLKDNYNLSVNFRNVFFVKELVRGIYRQEWDMTYVLLVIQEDDVFISELPLISLGHETFFSRKSASRTVTLSQVSWESRRIMAATLTLIGLVALTQALITEGVRPSVQGAADTVSLLMAAVLGTSTTERTRGIRRGRFLRRALFGIWFVFILPLSTYLRSELTSILTLKRPLDRIDTLEELGDALDGGAVAPCCLDQGDDADECQRGDQDSSRLPADFRERDGSMGALARKERLVAKKDEREIKGEDFMFRRNSVEAGHVPFLKTLKDNYNLSVNFRNVFFAEEMARGMYRQEWDMTYVLLVIPEHEVFISEFPHIFLGHETFFSRKSASRTVTLSEVSWESRRIMAATLTLIGLVALTQALITEGVRPSVQGAADTVSLLLAAVLATSTTEPARGIRRGRFLRRALFGIWFVFIFPLSAYLRSELTSILTLKRPLERIDTLEELEDALDGGAVAPCVLANTVPHYQLTVNESDVADGSLMRKLRAAFKLHGPEKLSARKYSHCLACALRNDRVCYGLFEMEDVRGWLFEGVSRRLSSGPNPADPVAVTSTVNDDAGCTTLLW</sequence>
<gene>
    <name evidence="8" type="ORF">HPB52_015591</name>
</gene>
<dbReference type="VEuPathDB" id="VectorBase:RSAN_056525"/>
<evidence type="ECO:0000256" key="6">
    <source>
        <dbReference type="ARBA" id="ARBA00023170"/>
    </source>
</evidence>
<organism evidence="8 9">
    <name type="scientific">Rhipicephalus sanguineus</name>
    <name type="common">Brown dog tick</name>
    <name type="synonym">Ixodes sanguineus</name>
    <dbReference type="NCBI Taxonomy" id="34632"/>
    <lineage>
        <taxon>Eukaryota</taxon>
        <taxon>Metazoa</taxon>
        <taxon>Ecdysozoa</taxon>
        <taxon>Arthropoda</taxon>
        <taxon>Chelicerata</taxon>
        <taxon>Arachnida</taxon>
        <taxon>Acari</taxon>
        <taxon>Parasitiformes</taxon>
        <taxon>Ixodida</taxon>
        <taxon>Ixodoidea</taxon>
        <taxon>Ixodidae</taxon>
        <taxon>Rhipicephalinae</taxon>
        <taxon>Rhipicephalus</taxon>
        <taxon>Rhipicephalus</taxon>
    </lineage>
</organism>
<evidence type="ECO:0000256" key="5">
    <source>
        <dbReference type="ARBA" id="ARBA00023136"/>
    </source>
</evidence>
<accession>A0A9D4PBS4</accession>
<proteinExistence type="predicted"/>
<keyword evidence="7" id="KW-0325">Glycoprotein</keyword>
<keyword evidence="2" id="KW-1003">Cell membrane</keyword>
<dbReference type="PANTHER" id="PTHR42643:SF38">
    <property type="entry name" value="IONOTROPIC RECEPTOR 100A"/>
    <property type="match status" value="1"/>
</dbReference>
<evidence type="ECO:0000313" key="8">
    <source>
        <dbReference type="EMBL" id="KAH7935960.1"/>
    </source>
</evidence>
<dbReference type="GO" id="GO:0005886">
    <property type="term" value="C:plasma membrane"/>
    <property type="evidence" value="ECO:0007669"/>
    <property type="project" value="UniProtKB-SubCell"/>
</dbReference>
<dbReference type="InterPro" id="IPR052192">
    <property type="entry name" value="Insect_Ionotropic_Sensory_Rcpt"/>
</dbReference>
<evidence type="ECO:0000256" key="2">
    <source>
        <dbReference type="ARBA" id="ARBA00022475"/>
    </source>
</evidence>
<dbReference type="PANTHER" id="PTHR42643">
    <property type="entry name" value="IONOTROPIC RECEPTOR 20A-RELATED"/>
    <property type="match status" value="1"/>
</dbReference>
<evidence type="ECO:0000256" key="1">
    <source>
        <dbReference type="ARBA" id="ARBA00004651"/>
    </source>
</evidence>
<evidence type="ECO:0000256" key="4">
    <source>
        <dbReference type="ARBA" id="ARBA00022989"/>
    </source>
</evidence>
<dbReference type="EMBL" id="JABSTV010001255">
    <property type="protein sequence ID" value="KAH7935960.1"/>
    <property type="molecule type" value="Genomic_DNA"/>
</dbReference>
<reference evidence="8" key="1">
    <citation type="journal article" date="2020" name="Cell">
        <title>Large-Scale Comparative Analyses of Tick Genomes Elucidate Their Genetic Diversity and Vector Capacities.</title>
        <authorList>
            <consortium name="Tick Genome and Microbiome Consortium (TIGMIC)"/>
            <person name="Jia N."/>
            <person name="Wang J."/>
            <person name="Shi W."/>
            <person name="Du L."/>
            <person name="Sun Y."/>
            <person name="Zhan W."/>
            <person name="Jiang J.F."/>
            <person name="Wang Q."/>
            <person name="Zhang B."/>
            <person name="Ji P."/>
            <person name="Bell-Sakyi L."/>
            <person name="Cui X.M."/>
            <person name="Yuan T.T."/>
            <person name="Jiang B.G."/>
            <person name="Yang W.F."/>
            <person name="Lam T.T."/>
            <person name="Chang Q.C."/>
            <person name="Ding S.J."/>
            <person name="Wang X.J."/>
            <person name="Zhu J.G."/>
            <person name="Ruan X.D."/>
            <person name="Zhao L."/>
            <person name="Wei J.T."/>
            <person name="Ye R.Z."/>
            <person name="Que T.C."/>
            <person name="Du C.H."/>
            <person name="Zhou Y.H."/>
            <person name="Cheng J.X."/>
            <person name="Dai P.F."/>
            <person name="Guo W.B."/>
            <person name="Han X.H."/>
            <person name="Huang E.J."/>
            <person name="Li L.F."/>
            <person name="Wei W."/>
            <person name="Gao Y.C."/>
            <person name="Liu J.Z."/>
            <person name="Shao H.Z."/>
            <person name="Wang X."/>
            <person name="Wang C.C."/>
            <person name="Yang T.C."/>
            <person name="Huo Q.B."/>
            <person name="Li W."/>
            <person name="Chen H.Y."/>
            <person name="Chen S.E."/>
            <person name="Zhou L.G."/>
            <person name="Ni X.B."/>
            <person name="Tian J.H."/>
            <person name="Sheng Y."/>
            <person name="Liu T."/>
            <person name="Pan Y.S."/>
            <person name="Xia L.Y."/>
            <person name="Li J."/>
            <person name="Zhao F."/>
            <person name="Cao W.C."/>
        </authorList>
    </citation>
    <scope>NUCLEOTIDE SEQUENCE</scope>
    <source>
        <strain evidence="8">Rsan-2018</strain>
    </source>
</reference>
<comment type="caution">
    <text evidence="8">The sequence shown here is derived from an EMBL/GenBank/DDBJ whole genome shotgun (WGS) entry which is preliminary data.</text>
</comment>
<comment type="subcellular location">
    <subcellularLocation>
        <location evidence="1">Cell membrane</location>
        <topology evidence="1">Multi-pass membrane protein</topology>
    </subcellularLocation>
</comment>
<dbReference type="Proteomes" id="UP000821837">
    <property type="component" value="Unassembled WGS sequence"/>
</dbReference>
<dbReference type="AlphaFoldDB" id="A0A9D4PBS4"/>
<keyword evidence="5" id="KW-0472">Membrane</keyword>
<evidence type="ECO:0000256" key="3">
    <source>
        <dbReference type="ARBA" id="ARBA00022692"/>
    </source>
</evidence>
<keyword evidence="6" id="KW-0675">Receptor</keyword>
<keyword evidence="9" id="KW-1185">Reference proteome</keyword>
<name>A0A9D4PBS4_RHISA</name>
<evidence type="ECO:0000256" key="7">
    <source>
        <dbReference type="ARBA" id="ARBA00023180"/>
    </source>
</evidence>
<keyword evidence="4" id="KW-1133">Transmembrane helix</keyword>
<evidence type="ECO:0000313" key="9">
    <source>
        <dbReference type="Proteomes" id="UP000821837"/>
    </source>
</evidence>
<protein>
    <submittedName>
        <fullName evidence="8">Uncharacterized protein</fullName>
    </submittedName>
</protein>